<gene>
    <name evidence="3" type="ORF">TMPK1_28150</name>
</gene>
<evidence type="ECO:0000259" key="2">
    <source>
        <dbReference type="Pfam" id="PF10073"/>
    </source>
</evidence>
<name>A0A8S8X9A4_9PROT</name>
<comment type="caution">
    <text evidence="3">The sequence shown here is derived from an EMBL/GenBank/DDBJ whole genome shotgun (WGS) entry which is preliminary data.</text>
</comment>
<keyword evidence="4" id="KW-1185">Reference proteome</keyword>
<reference evidence="3" key="1">
    <citation type="submission" date="2021-02" db="EMBL/GenBank/DDBJ databases">
        <title>Genome sequence of Rhodospirillales sp. strain TMPK1 isolated from soil.</title>
        <authorList>
            <person name="Nakai R."/>
            <person name="Kusada H."/>
            <person name="Tamaki H."/>
        </authorList>
    </citation>
    <scope>NUCLEOTIDE SEQUENCE</scope>
    <source>
        <strain evidence="3">TMPK1</strain>
    </source>
</reference>
<dbReference type="EMBL" id="BOPV01000001">
    <property type="protein sequence ID" value="GIL40578.1"/>
    <property type="molecule type" value="Genomic_DNA"/>
</dbReference>
<feature type="coiled-coil region" evidence="1">
    <location>
        <begin position="26"/>
        <end position="53"/>
    </location>
</feature>
<proteinExistence type="predicted"/>
<dbReference type="GO" id="GO:0003677">
    <property type="term" value="F:DNA binding"/>
    <property type="evidence" value="ECO:0007669"/>
    <property type="project" value="InterPro"/>
</dbReference>
<dbReference type="RefSeq" id="WP_420243700.1">
    <property type="nucleotide sequence ID" value="NZ_BOPV01000001.1"/>
</dbReference>
<keyword evidence="1" id="KW-0175">Coiled coil</keyword>
<protein>
    <submittedName>
        <fullName evidence="3">UPF0335 protein</fullName>
    </submittedName>
</protein>
<dbReference type="AlphaFoldDB" id="A0A8S8X9A4"/>
<dbReference type="NCBIfam" id="NF010247">
    <property type="entry name" value="PRK13694.1"/>
    <property type="match status" value="1"/>
</dbReference>
<dbReference type="Pfam" id="PF10073">
    <property type="entry name" value="GapR_DNA-bd"/>
    <property type="match status" value="1"/>
</dbReference>
<organism evidence="3 4">
    <name type="scientific">Roseiterribacter gracilis</name>
    <dbReference type="NCBI Taxonomy" id="2812848"/>
    <lineage>
        <taxon>Bacteria</taxon>
        <taxon>Pseudomonadati</taxon>
        <taxon>Pseudomonadota</taxon>
        <taxon>Alphaproteobacteria</taxon>
        <taxon>Rhodospirillales</taxon>
        <taxon>Roseiterribacteraceae</taxon>
        <taxon>Roseiterribacter</taxon>
    </lineage>
</organism>
<evidence type="ECO:0000313" key="3">
    <source>
        <dbReference type="EMBL" id="GIL40578.1"/>
    </source>
</evidence>
<evidence type="ECO:0000313" key="4">
    <source>
        <dbReference type="Proteomes" id="UP000681075"/>
    </source>
</evidence>
<evidence type="ECO:0000256" key="1">
    <source>
        <dbReference type="SAM" id="Coils"/>
    </source>
</evidence>
<feature type="domain" description="GapR-like DNA-binding" evidence="2">
    <location>
        <begin position="23"/>
        <end position="93"/>
    </location>
</feature>
<dbReference type="Proteomes" id="UP000681075">
    <property type="component" value="Unassembled WGS sequence"/>
</dbReference>
<sequence length="96" mass="10908">MAAPRGNKTNVVSMTNQSDEVGAKRLRSFVDRIERLEEEKSGITADIRDIYAEAKGTGYDVKALRKLIALRKVELEQRREQSELLQLYMHALGMEA</sequence>
<dbReference type="InterPro" id="IPR046367">
    <property type="entry name" value="GapR-like_DNA-bd"/>
</dbReference>
<accession>A0A8S8X9A4</accession>